<dbReference type="InterPro" id="IPR050248">
    <property type="entry name" value="Polysacc_deacetylase_ArnD"/>
</dbReference>
<dbReference type="OrthoDB" id="9812065at2"/>
<dbReference type="EMBL" id="LVYD01000058">
    <property type="protein sequence ID" value="OQP61094.1"/>
    <property type="molecule type" value="Genomic_DNA"/>
</dbReference>
<reference evidence="4 5" key="1">
    <citation type="submission" date="2016-03" db="EMBL/GenBank/DDBJ databases">
        <title>Niastella vici sp. nov., isolated from farmland soil.</title>
        <authorList>
            <person name="Chen L."/>
            <person name="Wang D."/>
            <person name="Yang S."/>
            <person name="Wang G."/>
        </authorList>
    </citation>
    <scope>NUCLEOTIDE SEQUENCE [LARGE SCALE GENOMIC DNA]</scope>
    <source>
        <strain evidence="4 5">DJ57</strain>
    </source>
</reference>
<gene>
    <name evidence="4" type="ORF">A3860_05080</name>
</gene>
<dbReference type="SUPFAM" id="SSF88713">
    <property type="entry name" value="Glycoside hydrolase/deacetylase"/>
    <property type="match status" value="1"/>
</dbReference>
<dbReference type="STRING" id="1703345.A3860_05080"/>
<protein>
    <recommendedName>
        <fullName evidence="3">NodB homology domain-containing protein</fullName>
    </recommendedName>
</protein>
<dbReference type="GO" id="GO:0005975">
    <property type="term" value="P:carbohydrate metabolic process"/>
    <property type="evidence" value="ECO:0007669"/>
    <property type="project" value="InterPro"/>
</dbReference>
<accession>A0A1V9FRW3</accession>
<sequence length="229" mass="26364">MFTVDQLYGGHLSAHTLSLTFDDGPGPKTYALAEYLNKQNIPATFFMVGKHLEEYPEAPERLRALGHLAGNHTYNHFDLTDNRLSGNELVNEVEHTTTLLHTRPEDKTVFFRAPYGYWNEQVATCLNSKLDKVRRYRGPYYWDVDARDYLFWQHGQQSAACANAYLNDIQKVGRGIVLMHDSCADNEVIKKNNLTFEAIKIMVPRLKELGYRFVRLDTITNNTYEPVKA</sequence>
<dbReference type="AlphaFoldDB" id="A0A1V9FRW3"/>
<organism evidence="4 5">
    <name type="scientific">Niastella vici</name>
    <dbReference type="NCBI Taxonomy" id="1703345"/>
    <lineage>
        <taxon>Bacteria</taxon>
        <taxon>Pseudomonadati</taxon>
        <taxon>Bacteroidota</taxon>
        <taxon>Chitinophagia</taxon>
        <taxon>Chitinophagales</taxon>
        <taxon>Chitinophagaceae</taxon>
        <taxon>Niastella</taxon>
    </lineage>
</organism>
<keyword evidence="2" id="KW-0378">Hydrolase</keyword>
<feature type="domain" description="NodB homology" evidence="3">
    <location>
        <begin position="15"/>
        <end position="214"/>
    </location>
</feature>
<dbReference type="Pfam" id="PF01522">
    <property type="entry name" value="Polysacc_deac_1"/>
    <property type="match status" value="1"/>
</dbReference>
<dbReference type="PANTHER" id="PTHR10587">
    <property type="entry name" value="GLYCOSYL TRANSFERASE-RELATED"/>
    <property type="match status" value="1"/>
</dbReference>
<dbReference type="GO" id="GO:0046872">
    <property type="term" value="F:metal ion binding"/>
    <property type="evidence" value="ECO:0007669"/>
    <property type="project" value="UniProtKB-KW"/>
</dbReference>
<dbReference type="RefSeq" id="WP_081151356.1">
    <property type="nucleotide sequence ID" value="NZ_LVYD01000058.1"/>
</dbReference>
<dbReference type="PANTHER" id="PTHR10587:SF133">
    <property type="entry name" value="CHITIN DEACETYLASE 1-RELATED"/>
    <property type="match status" value="1"/>
</dbReference>
<proteinExistence type="predicted"/>
<dbReference type="InterPro" id="IPR011330">
    <property type="entry name" value="Glyco_hydro/deAcase_b/a-brl"/>
</dbReference>
<evidence type="ECO:0000256" key="1">
    <source>
        <dbReference type="ARBA" id="ARBA00022723"/>
    </source>
</evidence>
<dbReference type="InterPro" id="IPR002509">
    <property type="entry name" value="NODB_dom"/>
</dbReference>
<dbReference type="GO" id="GO:0016020">
    <property type="term" value="C:membrane"/>
    <property type="evidence" value="ECO:0007669"/>
    <property type="project" value="TreeGrafter"/>
</dbReference>
<dbReference type="Gene3D" id="3.20.20.370">
    <property type="entry name" value="Glycoside hydrolase/deacetylase"/>
    <property type="match status" value="1"/>
</dbReference>
<name>A0A1V9FRW3_9BACT</name>
<keyword evidence="1" id="KW-0479">Metal-binding</keyword>
<evidence type="ECO:0000259" key="3">
    <source>
        <dbReference type="PROSITE" id="PS51677"/>
    </source>
</evidence>
<dbReference type="GO" id="GO:0016810">
    <property type="term" value="F:hydrolase activity, acting on carbon-nitrogen (but not peptide) bonds"/>
    <property type="evidence" value="ECO:0007669"/>
    <property type="project" value="InterPro"/>
</dbReference>
<dbReference type="Proteomes" id="UP000192796">
    <property type="component" value="Unassembled WGS sequence"/>
</dbReference>
<comment type="caution">
    <text evidence="4">The sequence shown here is derived from an EMBL/GenBank/DDBJ whole genome shotgun (WGS) entry which is preliminary data.</text>
</comment>
<evidence type="ECO:0000256" key="2">
    <source>
        <dbReference type="ARBA" id="ARBA00022801"/>
    </source>
</evidence>
<evidence type="ECO:0000313" key="5">
    <source>
        <dbReference type="Proteomes" id="UP000192796"/>
    </source>
</evidence>
<keyword evidence="5" id="KW-1185">Reference proteome</keyword>
<dbReference type="PROSITE" id="PS51677">
    <property type="entry name" value="NODB"/>
    <property type="match status" value="1"/>
</dbReference>
<evidence type="ECO:0000313" key="4">
    <source>
        <dbReference type="EMBL" id="OQP61094.1"/>
    </source>
</evidence>
<dbReference type="CDD" id="cd10917">
    <property type="entry name" value="CE4_NodB_like_6s_7s"/>
    <property type="match status" value="1"/>
</dbReference>